<evidence type="ECO:0000259" key="1">
    <source>
        <dbReference type="Pfam" id="PF16977"/>
    </source>
</evidence>
<name>A0A8B6D7E4_MYTGA</name>
<dbReference type="AlphaFoldDB" id="A0A8B6D7E4"/>
<comment type="caution">
    <text evidence="2">The sequence shown here is derived from an EMBL/GenBank/DDBJ whole genome shotgun (WGS) entry which is preliminary data.</text>
</comment>
<organism evidence="2 3">
    <name type="scientific">Mytilus galloprovincialis</name>
    <name type="common">Mediterranean mussel</name>
    <dbReference type="NCBI Taxonomy" id="29158"/>
    <lineage>
        <taxon>Eukaryota</taxon>
        <taxon>Metazoa</taxon>
        <taxon>Spiralia</taxon>
        <taxon>Lophotrochozoa</taxon>
        <taxon>Mollusca</taxon>
        <taxon>Bivalvia</taxon>
        <taxon>Autobranchia</taxon>
        <taxon>Pteriomorphia</taxon>
        <taxon>Mytilida</taxon>
        <taxon>Mytiloidea</taxon>
        <taxon>Mytilidae</taxon>
        <taxon>Mytilinae</taxon>
        <taxon>Mytilus</taxon>
    </lineage>
</organism>
<sequence length="139" mass="15034">MALTAAETSTTTELINTAEALTTTELITTAEALISTETTTTAEVLTTTEKFTTTDKVTATVRSTTAEASEPSPDGTYSLMKPAVGCQGNDITWLEGNRYHDTEDDQRNNGYVVNTSMSGNFHLDYSHPNRDASLQSFIL</sequence>
<evidence type="ECO:0000313" key="2">
    <source>
        <dbReference type="EMBL" id="VDI16313.1"/>
    </source>
</evidence>
<accession>A0A8B6D7E4</accession>
<reference evidence="2" key="1">
    <citation type="submission" date="2018-11" db="EMBL/GenBank/DDBJ databases">
        <authorList>
            <person name="Alioto T."/>
            <person name="Alioto T."/>
        </authorList>
    </citation>
    <scope>NUCLEOTIDE SEQUENCE</scope>
</reference>
<dbReference type="EMBL" id="UYJE01003076">
    <property type="protein sequence ID" value="VDI16313.1"/>
    <property type="molecule type" value="Genomic_DNA"/>
</dbReference>
<feature type="domain" description="Apextrin C-terminal" evidence="1">
    <location>
        <begin position="73"/>
        <end position="123"/>
    </location>
</feature>
<proteinExistence type="predicted"/>
<keyword evidence="3" id="KW-1185">Reference proteome</keyword>
<gene>
    <name evidence="2" type="ORF">MGAL_10B072291</name>
</gene>
<dbReference type="OrthoDB" id="5954510at2759"/>
<dbReference type="Pfam" id="PF16977">
    <property type="entry name" value="ApeC"/>
    <property type="match status" value="1"/>
</dbReference>
<protein>
    <recommendedName>
        <fullName evidence="1">Apextrin C-terminal domain-containing protein</fullName>
    </recommendedName>
</protein>
<evidence type="ECO:0000313" key="3">
    <source>
        <dbReference type="Proteomes" id="UP000596742"/>
    </source>
</evidence>
<dbReference type="InterPro" id="IPR031569">
    <property type="entry name" value="ApeC"/>
</dbReference>
<dbReference type="Proteomes" id="UP000596742">
    <property type="component" value="Unassembled WGS sequence"/>
</dbReference>